<dbReference type="CDD" id="cd17926">
    <property type="entry name" value="DEXHc_RE"/>
    <property type="match status" value="1"/>
</dbReference>
<dbReference type="InterPro" id="IPR040699">
    <property type="entry name" value="XPB_DRD"/>
</dbReference>
<dbReference type="PROSITE" id="PS51194">
    <property type="entry name" value="HELICASE_CTER"/>
    <property type="match status" value="1"/>
</dbReference>
<dbReference type="InterPro" id="IPR001650">
    <property type="entry name" value="Helicase_C-like"/>
</dbReference>
<evidence type="ECO:0000256" key="4">
    <source>
        <dbReference type="ARBA" id="ARBA00022840"/>
    </source>
</evidence>
<accession>A0A328CE55</accession>
<dbReference type="InterPro" id="IPR027417">
    <property type="entry name" value="P-loop_NTPase"/>
</dbReference>
<dbReference type="GO" id="GO:0003677">
    <property type="term" value="F:DNA binding"/>
    <property type="evidence" value="ECO:0007669"/>
    <property type="project" value="InterPro"/>
</dbReference>
<dbReference type="PANTHER" id="PTHR11274:SF0">
    <property type="entry name" value="GENERAL TRANSCRIPTION AND DNA REPAIR FACTOR IIH HELICASE SUBUNIT XPB"/>
    <property type="match status" value="1"/>
</dbReference>
<dbReference type="SMART" id="SM00487">
    <property type="entry name" value="DEXDc"/>
    <property type="match status" value="1"/>
</dbReference>
<dbReference type="SMART" id="SM00490">
    <property type="entry name" value="HELICc"/>
    <property type="match status" value="1"/>
</dbReference>
<dbReference type="InterPro" id="IPR014001">
    <property type="entry name" value="Helicase_ATP-bd"/>
</dbReference>
<dbReference type="PANTHER" id="PTHR11274">
    <property type="entry name" value="RAD25/XP-B DNA REPAIR HELICASE"/>
    <property type="match status" value="1"/>
</dbReference>
<dbReference type="GO" id="GO:0016787">
    <property type="term" value="F:hydrolase activity"/>
    <property type="evidence" value="ECO:0007669"/>
    <property type="project" value="UniProtKB-KW"/>
</dbReference>
<dbReference type="Pfam" id="PF00271">
    <property type="entry name" value="Helicase_C"/>
    <property type="match status" value="1"/>
</dbReference>
<dbReference type="Pfam" id="PF18458">
    <property type="entry name" value="XPB_DRD"/>
    <property type="match status" value="1"/>
</dbReference>
<gene>
    <name evidence="7" type="ORF">DL240_04090</name>
</gene>
<feature type="domain" description="Helicase C-terminal" evidence="6">
    <location>
        <begin position="355"/>
        <end position="489"/>
    </location>
</feature>
<proteinExistence type="predicted"/>
<feature type="domain" description="Helicase ATP-binding" evidence="5">
    <location>
        <begin position="121"/>
        <end position="265"/>
    </location>
</feature>
<evidence type="ECO:0000256" key="3">
    <source>
        <dbReference type="ARBA" id="ARBA00022806"/>
    </source>
</evidence>
<dbReference type="Gene3D" id="3.40.1170.30">
    <property type="match status" value="1"/>
</dbReference>
<dbReference type="GO" id="GO:0004386">
    <property type="term" value="F:helicase activity"/>
    <property type="evidence" value="ECO:0007669"/>
    <property type="project" value="UniProtKB-KW"/>
</dbReference>
<evidence type="ECO:0000313" key="7">
    <source>
        <dbReference type="EMBL" id="RAL25399.1"/>
    </source>
</evidence>
<comment type="caution">
    <text evidence="7">The sequence shown here is derived from an EMBL/GenBank/DDBJ whole genome shotgun (WGS) entry which is preliminary data.</text>
</comment>
<evidence type="ECO:0000256" key="2">
    <source>
        <dbReference type="ARBA" id="ARBA00022801"/>
    </source>
</evidence>
<dbReference type="InterPro" id="IPR050615">
    <property type="entry name" value="ATP-dep_DNA_Helicase"/>
</dbReference>
<dbReference type="GO" id="GO:0005524">
    <property type="term" value="F:ATP binding"/>
    <property type="evidence" value="ECO:0007669"/>
    <property type="project" value="UniProtKB-KW"/>
</dbReference>
<dbReference type="AlphaFoldDB" id="A0A328CE55"/>
<dbReference type="PROSITE" id="PS51192">
    <property type="entry name" value="HELICASE_ATP_BIND_1"/>
    <property type="match status" value="1"/>
</dbReference>
<protein>
    <submittedName>
        <fullName evidence="7">Helicase</fullName>
    </submittedName>
</protein>
<dbReference type="Proteomes" id="UP000249169">
    <property type="component" value="Unassembled WGS sequence"/>
</dbReference>
<sequence length="489" mass="54370">MACEQVNLSGAQNSVVSRRSSAIAVGEQEGGDDERRVLRFEEGTLVLRGASLEAPVPGPGWVYDRRVEAWRAPAWRYRQVLAALIRGGVSFEDEARGYEAQELQIGGRRFKPYEHQSQALEAWLEGGRRGLVVLPTGAGKSYVAALAIEAVGRTALVVVPTIDLMTQWVGNLEAFFGAPIGMLGGGYHQVEALTVSTYDSAAIHMARLGGRFGLMIFDEAHHLPGEVYRQAALQSIAPFRLGLTATPERADGKERDLDELVGPENFRRSIKELSGDVLADYEVRTLEVGMGEEDRALYDEARGIYRGFVESQGIRLGGRFGWRNFLAATSRSDQGRRALKAYQLQKRLALVHDQKLRLLYELLDEHPEERVLIFTNDNASVYAISEALLCPAITHETKIKERRAILERVRQGSYRVLVTSKVLNEGVDIPEASVAVILAGSGSVREHVQRLGRILRRAEGKRALLYELITADSMEGYVSQRRREHDAYQ</sequence>
<dbReference type="Pfam" id="PF04851">
    <property type="entry name" value="ResIII"/>
    <property type="match status" value="1"/>
</dbReference>
<keyword evidence="3 7" id="KW-0347">Helicase</keyword>
<dbReference type="EMBL" id="QHKO01000001">
    <property type="protein sequence ID" value="RAL25399.1"/>
    <property type="molecule type" value="Genomic_DNA"/>
</dbReference>
<dbReference type="OrthoDB" id="9804086at2"/>
<keyword evidence="4" id="KW-0067">ATP-binding</keyword>
<reference evidence="7 8" key="1">
    <citation type="submission" date="2018-05" db="EMBL/GenBank/DDBJ databases">
        <title>Lujinxingia marina gen. nov. sp. nov., a new facultative anaerobic member of the class Deltaproteobacteria, and proposal of Lujinxingaceae fam. nov.</title>
        <authorList>
            <person name="Li C.-M."/>
        </authorList>
    </citation>
    <scope>NUCLEOTIDE SEQUENCE [LARGE SCALE GENOMIC DNA]</scope>
    <source>
        <strain evidence="7 8">B210</strain>
    </source>
</reference>
<keyword evidence="8" id="KW-1185">Reference proteome</keyword>
<evidence type="ECO:0000256" key="1">
    <source>
        <dbReference type="ARBA" id="ARBA00022741"/>
    </source>
</evidence>
<evidence type="ECO:0000313" key="8">
    <source>
        <dbReference type="Proteomes" id="UP000249169"/>
    </source>
</evidence>
<evidence type="ECO:0000259" key="5">
    <source>
        <dbReference type="PROSITE" id="PS51192"/>
    </source>
</evidence>
<dbReference type="SUPFAM" id="SSF52540">
    <property type="entry name" value="P-loop containing nucleoside triphosphate hydrolases"/>
    <property type="match status" value="2"/>
</dbReference>
<organism evidence="7 8">
    <name type="scientific">Lujinxingia litoralis</name>
    <dbReference type="NCBI Taxonomy" id="2211119"/>
    <lineage>
        <taxon>Bacteria</taxon>
        <taxon>Deltaproteobacteria</taxon>
        <taxon>Bradymonadales</taxon>
        <taxon>Lujinxingiaceae</taxon>
        <taxon>Lujinxingia</taxon>
    </lineage>
</organism>
<name>A0A328CE55_9DELT</name>
<dbReference type="InterPro" id="IPR006935">
    <property type="entry name" value="Helicase/UvrB_N"/>
</dbReference>
<dbReference type="Gene3D" id="3.40.50.300">
    <property type="entry name" value="P-loop containing nucleotide triphosphate hydrolases"/>
    <property type="match status" value="2"/>
</dbReference>
<keyword evidence="2" id="KW-0378">Hydrolase</keyword>
<evidence type="ECO:0000259" key="6">
    <source>
        <dbReference type="PROSITE" id="PS51194"/>
    </source>
</evidence>
<keyword evidence="1" id="KW-0547">Nucleotide-binding</keyword>